<evidence type="ECO:0000313" key="5">
    <source>
        <dbReference type="EMBL" id="SIR75554.1"/>
    </source>
</evidence>
<dbReference type="PROSITE" id="PS51257">
    <property type="entry name" value="PROKAR_LIPOPROTEIN"/>
    <property type="match status" value="1"/>
</dbReference>
<sequence length="356" mass="39197">MNRRTLLKTALPTSLLLAGCATQSDESDTPTSTQISTIKTTRLQPQTTQRTESTTEPKTNSTTQSTTEQETPSTTQSTTSTTESTTEPETPSTTESTTPQTTRTSQSTTETEPPSTTRSTTSTTESTTEPETSSTTPSTTEPEPPSTTQSTTSQTTTSTKQPTTTVSHTAPNHPSTKGVFNEPTRGPTPFSTDATLIAFEDPSCPTCIDFEKKTYPKLKRNHIDSGELSFVLRMIPIVDEWGARAIYALEAAYARDEQAFWDLKTYYFSKQNQFNKRNVFSKTKSFINYNTQLSGRAIVRDAKSKVHRKQVQEDTSVAKAADVPGTPTFFAFRSDEYVTKIVGKQSYSIFKNVLGL</sequence>
<dbReference type="Pfam" id="PF13462">
    <property type="entry name" value="Thioredoxin_4"/>
    <property type="match status" value="1"/>
</dbReference>
<dbReference type="Proteomes" id="UP000186914">
    <property type="component" value="Unassembled WGS sequence"/>
</dbReference>
<proteinExistence type="inferred from homology"/>
<feature type="compositionally biased region" description="Polar residues" evidence="3">
    <location>
        <begin position="21"/>
        <end position="39"/>
    </location>
</feature>
<feature type="domain" description="Thioredoxin-like fold" evidence="4">
    <location>
        <begin position="193"/>
        <end position="331"/>
    </location>
</feature>
<feature type="compositionally biased region" description="Low complexity" evidence="3">
    <location>
        <begin position="40"/>
        <end position="165"/>
    </location>
</feature>
<evidence type="ECO:0000256" key="2">
    <source>
        <dbReference type="ARBA" id="ARBA00022982"/>
    </source>
</evidence>
<comment type="similarity">
    <text evidence="1">Belongs to the glutaredoxin family.</text>
</comment>
<dbReference type="InterPro" id="IPR012336">
    <property type="entry name" value="Thioredoxin-like_fold"/>
</dbReference>
<evidence type="ECO:0000313" key="6">
    <source>
        <dbReference type="Proteomes" id="UP000186914"/>
    </source>
</evidence>
<reference evidence="6" key="1">
    <citation type="submission" date="2017-01" db="EMBL/GenBank/DDBJ databases">
        <authorList>
            <person name="Varghese N."/>
            <person name="Submissions S."/>
        </authorList>
    </citation>
    <scope>NUCLEOTIDE SEQUENCE [LARGE SCALE GENOMIC DNA]</scope>
    <source>
        <strain evidence="6">CGMCC 1.7737</strain>
    </source>
</reference>
<protein>
    <submittedName>
        <fullName evidence="5">Thioredoxin</fullName>
    </submittedName>
</protein>
<dbReference type="InterPro" id="IPR036249">
    <property type="entry name" value="Thioredoxin-like_sf"/>
</dbReference>
<gene>
    <name evidence="5" type="ORF">SAMN05421858_3645</name>
</gene>
<evidence type="ECO:0000256" key="1">
    <source>
        <dbReference type="ARBA" id="ARBA00007787"/>
    </source>
</evidence>
<name>A0A1N7DID2_9EURY</name>
<keyword evidence="6" id="KW-1185">Reference proteome</keyword>
<evidence type="ECO:0000256" key="3">
    <source>
        <dbReference type="SAM" id="MobiDB-lite"/>
    </source>
</evidence>
<dbReference type="EMBL" id="FTNO01000004">
    <property type="protein sequence ID" value="SIR75554.1"/>
    <property type="molecule type" value="Genomic_DNA"/>
</dbReference>
<keyword evidence="2" id="KW-0249">Electron transport</keyword>
<accession>A0A1N7DID2</accession>
<dbReference type="AlphaFoldDB" id="A0A1N7DID2"/>
<organism evidence="5 6">
    <name type="scientific">Haladaptatus litoreus</name>
    <dbReference type="NCBI Taxonomy" id="553468"/>
    <lineage>
        <taxon>Archaea</taxon>
        <taxon>Methanobacteriati</taxon>
        <taxon>Methanobacteriota</taxon>
        <taxon>Stenosarchaea group</taxon>
        <taxon>Halobacteria</taxon>
        <taxon>Halobacteriales</taxon>
        <taxon>Haladaptataceae</taxon>
        <taxon>Haladaptatus</taxon>
    </lineage>
</organism>
<keyword evidence="2" id="KW-0813">Transport</keyword>
<feature type="region of interest" description="Disordered" evidence="3">
    <location>
        <begin position="21"/>
        <end position="192"/>
    </location>
</feature>
<dbReference type="OrthoDB" id="15256at2157"/>
<evidence type="ECO:0000259" key="4">
    <source>
        <dbReference type="Pfam" id="PF13462"/>
    </source>
</evidence>
<dbReference type="Gene3D" id="3.40.30.10">
    <property type="entry name" value="Glutaredoxin"/>
    <property type="match status" value="1"/>
</dbReference>
<dbReference type="RefSeq" id="WP_076431503.1">
    <property type="nucleotide sequence ID" value="NZ_FTNO01000004.1"/>
</dbReference>
<feature type="compositionally biased region" description="Polar residues" evidence="3">
    <location>
        <begin position="166"/>
        <end position="175"/>
    </location>
</feature>
<dbReference type="SUPFAM" id="SSF52833">
    <property type="entry name" value="Thioredoxin-like"/>
    <property type="match status" value="1"/>
</dbReference>